<comment type="similarity">
    <text evidence="1">Belongs to the bacterial ribosomal protein bL19 family.</text>
</comment>
<comment type="caution">
    <text evidence="4">The sequence shown here is derived from an EMBL/GenBank/DDBJ whole genome shotgun (WGS) entry which is preliminary data.</text>
</comment>
<dbReference type="EMBL" id="SPNW01000002">
    <property type="protein sequence ID" value="TIA93334.1"/>
    <property type="molecule type" value="Genomic_DNA"/>
</dbReference>
<name>A0A4T0FZP6_9BASI</name>
<dbReference type="AlphaFoldDB" id="A0A4T0FZP6"/>
<evidence type="ECO:0000256" key="3">
    <source>
        <dbReference type="ARBA" id="ARBA00023274"/>
    </source>
</evidence>
<dbReference type="Proteomes" id="UP000310189">
    <property type="component" value="Unassembled WGS sequence"/>
</dbReference>
<dbReference type="InterPro" id="IPR001857">
    <property type="entry name" value="Ribosomal_bL19"/>
</dbReference>
<evidence type="ECO:0008006" key="6">
    <source>
        <dbReference type="Google" id="ProtNLM"/>
    </source>
</evidence>
<proteinExistence type="inferred from homology"/>
<evidence type="ECO:0000256" key="1">
    <source>
        <dbReference type="ARBA" id="ARBA00005781"/>
    </source>
</evidence>
<sequence length="191" mass="21484">MSLNLLQNAFRSSCRISNASKGIRFASYQPLADAKAYPFSKQVIIPQTPPSSIPPKDAPLNTLGRLNHQLKYSSESSKFYPLFSRRGPVKSRIPPSSVITVTYFNNPEKTHTATFAGVLIGVRRRNNDITIRLRNVIMKLGVEQIFSLGSGLVKDIQVLKRGKMHRSKIYWVRDQPKALQKMASGIQSRNK</sequence>
<accession>A0A4T0FZP6</accession>
<dbReference type="OrthoDB" id="4726at2759"/>
<dbReference type="Pfam" id="PF01245">
    <property type="entry name" value="Ribosomal_L19"/>
    <property type="match status" value="1"/>
</dbReference>
<dbReference type="PANTHER" id="PTHR15680:SF9">
    <property type="entry name" value="LARGE RIBOSOMAL SUBUNIT PROTEIN BL19M"/>
    <property type="match status" value="1"/>
</dbReference>
<keyword evidence="5" id="KW-1185">Reference proteome</keyword>
<evidence type="ECO:0000313" key="5">
    <source>
        <dbReference type="Proteomes" id="UP000310189"/>
    </source>
</evidence>
<gene>
    <name evidence="4" type="ORF">E3P99_00228</name>
</gene>
<keyword evidence="3" id="KW-0687">Ribonucleoprotein</keyword>
<dbReference type="InterPro" id="IPR008991">
    <property type="entry name" value="Translation_prot_SH3-like_sf"/>
</dbReference>
<dbReference type="GO" id="GO:0003735">
    <property type="term" value="F:structural constituent of ribosome"/>
    <property type="evidence" value="ECO:0007669"/>
    <property type="project" value="InterPro"/>
</dbReference>
<organism evidence="4 5">
    <name type="scientific">Wallemia hederae</name>
    <dbReference type="NCBI Taxonomy" id="1540922"/>
    <lineage>
        <taxon>Eukaryota</taxon>
        <taxon>Fungi</taxon>
        <taxon>Dikarya</taxon>
        <taxon>Basidiomycota</taxon>
        <taxon>Wallemiomycotina</taxon>
        <taxon>Wallemiomycetes</taxon>
        <taxon>Wallemiales</taxon>
        <taxon>Wallemiaceae</taxon>
        <taxon>Wallemia</taxon>
    </lineage>
</organism>
<evidence type="ECO:0000256" key="2">
    <source>
        <dbReference type="ARBA" id="ARBA00022980"/>
    </source>
</evidence>
<dbReference type="GO" id="GO:0005762">
    <property type="term" value="C:mitochondrial large ribosomal subunit"/>
    <property type="evidence" value="ECO:0007669"/>
    <property type="project" value="TreeGrafter"/>
</dbReference>
<dbReference type="Gene3D" id="2.30.30.790">
    <property type="match status" value="1"/>
</dbReference>
<dbReference type="InterPro" id="IPR038657">
    <property type="entry name" value="Ribosomal_bL19_sf"/>
</dbReference>
<evidence type="ECO:0000313" key="4">
    <source>
        <dbReference type="EMBL" id="TIA93334.1"/>
    </source>
</evidence>
<keyword evidence="2" id="KW-0689">Ribosomal protein</keyword>
<reference evidence="4 5" key="1">
    <citation type="submission" date="2019-03" db="EMBL/GenBank/DDBJ databases">
        <title>Sequencing 23 genomes of Wallemia ichthyophaga.</title>
        <authorList>
            <person name="Gostincar C."/>
        </authorList>
    </citation>
    <scope>NUCLEOTIDE SEQUENCE [LARGE SCALE GENOMIC DNA]</scope>
    <source>
        <strain evidence="4 5">EXF-5753</strain>
    </source>
</reference>
<dbReference type="SUPFAM" id="SSF50104">
    <property type="entry name" value="Translation proteins SH3-like domain"/>
    <property type="match status" value="1"/>
</dbReference>
<protein>
    <recommendedName>
        <fullName evidence="6">Ribosomal protein L19</fullName>
    </recommendedName>
</protein>
<dbReference type="PANTHER" id="PTHR15680">
    <property type="entry name" value="RIBOSOMAL PROTEIN L19"/>
    <property type="match status" value="1"/>
</dbReference>
<dbReference type="GO" id="GO:0006412">
    <property type="term" value="P:translation"/>
    <property type="evidence" value="ECO:0007669"/>
    <property type="project" value="InterPro"/>
</dbReference>